<feature type="compositionally biased region" description="Basic and acidic residues" evidence="5">
    <location>
        <begin position="1"/>
        <end position="16"/>
    </location>
</feature>
<dbReference type="Gene3D" id="2.60.40.1180">
    <property type="entry name" value="Golgi alpha-mannosidase II"/>
    <property type="match status" value="1"/>
</dbReference>
<reference evidence="8" key="1">
    <citation type="submission" date="2011-12" db="EMBL/GenBank/DDBJ databases">
        <title>Complete genome sequence of Streptomyces cattleya strain DSM 46488.</title>
        <authorList>
            <person name="Ou H.-Y."/>
            <person name="Li P."/>
            <person name="Zhao C."/>
            <person name="O'Hagan D."/>
            <person name="Deng Z."/>
        </authorList>
    </citation>
    <scope>NUCLEOTIDE SEQUENCE [LARGE SCALE GENOMIC DNA]</scope>
    <source>
        <strain evidence="8">ATCC 35852 / DSM 46488 / JCM 4925 / NBRC 14057 / NRRL 8057</strain>
    </source>
</reference>
<dbReference type="PANTHER" id="PTHR46017:SF1">
    <property type="entry name" value="ALPHA-MANNOSIDASE 2C1"/>
    <property type="match status" value="1"/>
</dbReference>
<evidence type="ECO:0000256" key="5">
    <source>
        <dbReference type="SAM" id="MobiDB-lite"/>
    </source>
</evidence>
<dbReference type="GO" id="GO:0046872">
    <property type="term" value="F:metal ion binding"/>
    <property type="evidence" value="ECO:0007669"/>
    <property type="project" value="UniProtKB-KW"/>
</dbReference>
<dbReference type="STRING" id="1003195.SCATT_54970"/>
<comment type="similarity">
    <text evidence="1">Belongs to the glycosyl hydrolase 38 family.</text>
</comment>
<proteinExistence type="inferred from homology"/>
<keyword evidence="3" id="KW-0378">Hydrolase</keyword>
<dbReference type="Pfam" id="PF07748">
    <property type="entry name" value="Glyco_hydro_38C"/>
    <property type="match status" value="1"/>
</dbReference>
<dbReference type="InterPro" id="IPR011682">
    <property type="entry name" value="Glyco_hydro_38_C"/>
</dbReference>
<dbReference type="InterPro" id="IPR000602">
    <property type="entry name" value="Glyco_hydro_38_N"/>
</dbReference>
<name>G8WY97_STREN</name>
<accession>G8WY97</accession>
<dbReference type="Proteomes" id="UP000007842">
    <property type="component" value="Chromosome"/>
</dbReference>
<evidence type="ECO:0000256" key="2">
    <source>
        <dbReference type="ARBA" id="ARBA00022723"/>
    </source>
</evidence>
<dbReference type="eggNOG" id="COG0383">
    <property type="taxonomic scope" value="Bacteria"/>
</dbReference>
<dbReference type="EMBL" id="CP003219">
    <property type="protein sequence ID" value="AEW97868.1"/>
    <property type="molecule type" value="Genomic_DNA"/>
</dbReference>
<dbReference type="HOGENOM" id="CLU_002752_0_0_11"/>
<dbReference type="InterPro" id="IPR013780">
    <property type="entry name" value="Glyco_hydro_b"/>
</dbReference>
<dbReference type="eggNOG" id="COG1470">
    <property type="taxonomic scope" value="Bacteria"/>
</dbReference>
<dbReference type="InterPro" id="IPR011013">
    <property type="entry name" value="Gal_mutarotase_sf_dom"/>
</dbReference>
<feature type="region of interest" description="Disordered" evidence="5">
    <location>
        <begin position="1"/>
        <end position="23"/>
    </location>
</feature>
<organism evidence="7 8">
    <name type="scientific">Streptantibioticus cattleyicolor (strain ATCC 35852 / DSM 46488 / JCM 4925 / NBRC 14057 / NRRL 8057)</name>
    <name type="common">Streptomyces cattleya</name>
    <dbReference type="NCBI Taxonomy" id="1003195"/>
    <lineage>
        <taxon>Bacteria</taxon>
        <taxon>Bacillati</taxon>
        <taxon>Actinomycetota</taxon>
        <taxon>Actinomycetes</taxon>
        <taxon>Kitasatosporales</taxon>
        <taxon>Streptomycetaceae</taxon>
        <taxon>Streptantibioticus</taxon>
    </lineage>
</organism>
<dbReference type="InterPro" id="IPR041147">
    <property type="entry name" value="GH38_C"/>
</dbReference>
<dbReference type="Gene3D" id="1.20.1270.50">
    <property type="entry name" value="Glycoside hydrolase family 38, central domain"/>
    <property type="match status" value="1"/>
</dbReference>
<evidence type="ECO:0000256" key="1">
    <source>
        <dbReference type="ARBA" id="ARBA00009792"/>
    </source>
</evidence>
<dbReference type="PROSITE" id="PS51318">
    <property type="entry name" value="TAT"/>
    <property type="match status" value="1"/>
</dbReference>
<evidence type="ECO:0000313" key="8">
    <source>
        <dbReference type="Proteomes" id="UP000007842"/>
    </source>
</evidence>
<feature type="compositionally biased region" description="Low complexity" evidence="5">
    <location>
        <begin position="1731"/>
        <end position="1740"/>
    </location>
</feature>
<feature type="region of interest" description="Disordered" evidence="5">
    <location>
        <begin position="1554"/>
        <end position="1576"/>
    </location>
</feature>
<dbReference type="InterPro" id="IPR037094">
    <property type="entry name" value="Glyco_hydro_38_cen_sf"/>
</dbReference>
<protein>
    <submittedName>
        <fullName evidence="7">Alpha-mannosidase-like protein</fullName>
    </submittedName>
</protein>
<keyword evidence="8" id="KW-1185">Reference proteome</keyword>
<dbReference type="Gene3D" id="3.20.110.10">
    <property type="entry name" value="Glycoside hydrolase 38, N terminal domain"/>
    <property type="match status" value="1"/>
</dbReference>
<sequence>MPDSCGNRRPESEDHTGTTPAGLSRRDFLSRLAVASAAVVGLEGGATTPARAGVVVPRAVPVPLAYDLDGVSGNGRRGSADFDGHGWSYPAEELPSGRSTVCGLPFAFPAYRAGAKNFLTARGQTLDLPPGRYAVLYLIGAASGGAADTKGRVHYETGPAGTVPVRFADWAQTPRFGEAVVAETTHRHRAAGDSGPRVRLYLQVIPCDPERRAVALELPAEPRLKLIALTAQPAVAGTAAKVTALAPTDLFTGTEREPRQVIQVTVANIGTRPATAAAPVTVTVTGEGVTTPQPVTLTSLAPGHQETVEVGVVYDRPRREGETVPAHVTAATRDVRDTQSARLTAAEPGWTMYMVSHFHYDPVWWNTQGAYTESWENTGFQQPGLRLVKGHLDMARRDPDFRFVLAELDYLKPYWDSHPEDRAYVRQLLREGRLEFVGGLYNEPNTNLTSVELTIRSAVYGMGYQRDVLGGAPASAWQLDVFGHDPQFPGLMADAGHTSSSWARGPHHEWGPKQTVGDNRRMQFRSEFDWIAPSGASLLTSYMPNHYSAGWQIDSAKDLPSAEAAAYQLFRDLKTVAATKNCLLPVGTDYSPPNRWVTRIHRSWRERYVWPRFVTALPRDFFAAVRRDAARDKVAFSPQTRDMNPIFTGKDISFIDTKQAQREAENTLLAAERFATVAALLGARYPTEALDKAWRQLCFGAHHDAITGSESDQSYIDLLGGWREALELGRTALEGAQAHLGSRADTRGPGVPLLVFNAMSWRRTDVARAEVAFPAPGPAGVEVRDPAGEPVAYHVDHVTRHPGGGVATVALAFLARQVPATGYATYRVVPSAAALPATTWTAVGGTRIENEHYRVTVDPARGGVITSLYDKKAGKQMLRPGGCANELLAYDEYPDGPDAPAGGPWVNVPKGGPVARSSRQPATVTVERCPVGRRITVTGAFAGCRHTQEITLWDGIDRVDLATRIDGFTGHDRMVRVRFQPDVEGAMPVCEVGDAVVGRGFGFPNVDYKDTKWTLDYPAYNWVELGSTLTVALTDRRGGAARASRAVSVAEVVVPEITGYAGCARDAVTALVATGVTATTSTHDGARYGSLDVDSNLPDVRISVGGPAENRFTDAVLAAAPPGYRARLERQLASGATARVWVPAARPLAETWVPDADLRGPRALPVLVVAGRTRADTREALTALAAELRRAPRVEVVQPAALDGTTGRVEPYGFALLNRGLPGFNADPAGDLYLGLLRSSTGWPSGTWIDPPRRTLPDGANFQTNHWSHTFQYALVGHRADWRAAGLARRGHAYNNPLTTRQETAHPGTLPAAADLLTAEGDSVVVTALKPAGNPMAAMAGTSADPARGITVRAYESSGRPATATFRFFRPLERAATVNLLEEGPRPVTVDGGRLTTELGAFEIRTLTAVPRRAPGDAVRGPRRELAPRAEPAHPVFTRYWRHNKGAAPMGCQATCVQASPDGVSGHGPYDIEVTVSSGHTRERLAGTVEVVLPEGWTADPPRRMYALAPGAHLRYGVRIDPAGPGGRYYVAVRITEPGGHVAEDVVTVDHTPAARASSAPVPPALPGSTPSVPVPESAADRALALSVDRITRKARLVAPAPGVRGPRPQGPGLTATLATARVELAAGHTARLTVRLANTAASEIRGEAQLIAPYAVWPLTSPWTQGFTVAPGGGTELVYRIAAPPTLRPGEWWALVKVMYFGRLLYTPAAAVVVGPRQVPPGQRRDADRAQAPAAGRTS</sequence>
<dbReference type="InterPro" id="IPR011330">
    <property type="entry name" value="Glyco_hydro/deAcase_b/a-brl"/>
</dbReference>
<dbReference type="PATRIC" id="fig|1003195.29.peg.5481"/>
<feature type="region of interest" description="Disordered" evidence="5">
    <location>
        <begin position="1718"/>
        <end position="1740"/>
    </location>
</feature>
<dbReference type="PANTHER" id="PTHR46017">
    <property type="entry name" value="ALPHA-MANNOSIDASE 2C1"/>
    <property type="match status" value="1"/>
</dbReference>
<evidence type="ECO:0000259" key="6">
    <source>
        <dbReference type="SMART" id="SM00872"/>
    </source>
</evidence>
<dbReference type="GO" id="GO:0030246">
    <property type="term" value="F:carbohydrate binding"/>
    <property type="evidence" value="ECO:0007669"/>
    <property type="project" value="InterPro"/>
</dbReference>
<dbReference type="SUPFAM" id="SSF88688">
    <property type="entry name" value="Families 57/38 glycoside transferase middle domain"/>
    <property type="match status" value="1"/>
</dbReference>
<dbReference type="Pfam" id="PF01074">
    <property type="entry name" value="Glyco_hydro_38N"/>
    <property type="match status" value="1"/>
</dbReference>
<dbReference type="GO" id="GO:0006013">
    <property type="term" value="P:mannose metabolic process"/>
    <property type="evidence" value="ECO:0007669"/>
    <property type="project" value="InterPro"/>
</dbReference>
<dbReference type="InterPro" id="IPR015341">
    <property type="entry name" value="Glyco_hydro_38_cen"/>
</dbReference>
<keyword evidence="4" id="KW-0326">Glycosidase</keyword>
<dbReference type="Pfam" id="PF17677">
    <property type="entry name" value="Glyco_hydro38C2"/>
    <property type="match status" value="1"/>
</dbReference>
<dbReference type="GO" id="GO:0009313">
    <property type="term" value="P:oligosaccharide catabolic process"/>
    <property type="evidence" value="ECO:0007669"/>
    <property type="project" value="TreeGrafter"/>
</dbReference>
<dbReference type="InterPro" id="IPR028995">
    <property type="entry name" value="Glyco_hydro_57/38_cen_sf"/>
</dbReference>
<dbReference type="CDD" id="cd10786">
    <property type="entry name" value="GH38N_AMII_like"/>
    <property type="match status" value="1"/>
</dbReference>
<dbReference type="Gene3D" id="2.70.98.30">
    <property type="entry name" value="Golgi alpha-mannosidase II, domain 4"/>
    <property type="match status" value="2"/>
</dbReference>
<evidence type="ECO:0000313" key="7">
    <source>
        <dbReference type="EMBL" id="AEW97868.1"/>
    </source>
</evidence>
<gene>
    <name evidence="7" type="ordered locus">SCATT_54970</name>
</gene>
<feature type="domain" description="Glycoside hydrolase family 38 central" evidence="6">
    <location>
        <begin position="653"/>
        <end position="722"/>
    </location>
</feature>
<dbReference type="InterPro" id="IPR027291">
    <property type="entry name" value="Glyco_hydro_38_N_sf"/>
</dbReference>
<dbReference type="RefSeq" id="WP_014628705.1">
    <property type="nucleotide sequence ID" value="NC_016111.1"/>
</dbReference>
<evidence type="ECO:0000256" key="4">
    <source>
        <dbReference type="ARBA" id="ARBA00023295"/>
    </source>
</evidence>
<dbReference type="GO" id="GO:0004559">
    <property type="term" value="F:alpha-mannosidase activity"/>
    <property type="evidence" value="ECO:0007669"/>
    <property type="project" value="InterPro"/>
</dbReference>
<dbReference type="KEGG" id="scy:SCATT_54970"/>
<dbReference type="Pfam" id="PF09261">
    <property type="entry name" value="Alpha-mann_mid"/>
    <property type="match status" value="1"/>
</dbReference>
<dbReference type="SMART" id="SM00872">
    <property type="entry name" value="Alpha-mann_mid"/>
    <property type="match status" value="1"/>
</dbReference>
<keyword evidence="2" id="KW-0479">Metal-binding</keyword>
<dbReference type="SUPFAM" id="SSF74650">
    <property type="entry name" value="Galactose mutarotase-like"/>
    <property type="match status" value="2"/>
</dbReference>
<dbReference type="SUPFAM" id="SSF88713">
    <property type="entry name" value="Glycoside hydrolase/deacetylase"/>
    <property type="match status" value="1"/>
</dbReference>
<dbReference type="InterPro" id="IPR006311">
    <property type="entry name" value="TAT_signal"/>
</dbReference>
<evidence type="ECO:0000256" key="3">
    <source>
        <dbReference type="ARBA" id="ARBA00022801"/>
    </source>
</evidence>